<dbReference type="Gene3D" id="1.25.40.10">
    <property type="entry name" value="Tetratricopeptide repeat domain"/>
    <property type="match status" value="1"/>
</dbReference>
<dbReference type="InterPro" id="IPR011990">
    <property type="entry name" value="TPR-like_helical_dom_sf"/>
</dbReference>
<proteinExistence type="predicted"/>
<gene>
    <name evidence="1" type="ORF">FcAc13_10420</name>
</gene>
<accession>A0ABR7R0H3</accession>
<organism evidence="1 2">
    <name type="scientific">Frischella japonica</name>
    <dbReference type="NCBI Taxonomy" id="2741544"/>
    <lineage>
        <taxon>Bacteria</taxon>
        <taxon>Pseudomonadati</taxon>
        <taxon>Pseudomonadota</taxon>
        <taxon>Gammaproteobacteria</taxon>
        <taxon>Orbales</taxon>
        <taxon>Orbaceae</taxon>
        <taxon>Frischella</taxon>
    </lineage>
</organism>
<sequence length="211" mass="24182">MMLSKKRYSVILSVAIISCLTGCQFTEQQQAEFNPEKAAFARLKLGLGYLVQADVDDSAENIKRAHYNLALANQYSPNNPNIMLGMALFDQRVGEYDEADMIYKNITKMEPNNGLYFNHYGAFLCARDQYAEAKKQFQHAIKLNNPIWKINGLEQLGYCAIQNNDKAEADQTFKQLFRYDQTARDRVSKSAKDYRQRGAIYVADYLDNISK</sequence>
<evidence type="ECO:0000313" key="1">
    <source>
        <dbReference type="EMBL" id="MBC9131718.1"/>
    </source>
</evidence>
<dbReference type="PROSITE" id="PS51257">
    <property type="entry name" value="PROKAR_LIPOPROTEIN"/>
    <property type="match status" value="1"/>
</dbReference>
<keyword evidence="2" id="KW-1185">Reference proteome</keyword>
<comment type="caution">
    <text evidence="1">The sequence shown here is derived from an EMBL/GenBank/DDBJ whole genome shotgun (WGS) entry which is preliminary data.</text>
</comment>
<dbReference type="InterPro" id="IPR019734">
    <property type="entry name" value="TPR_rpt"/>
</dbReference>
<evidence type="ECO:0008006" key="3">
    <source>
        <dbReference type="Google" id="ProtNLM"/>
    </source>
</evidence>
<dbReference type="Proteomes" id="UP000651208">
    <property type="component" value="Unassembled WGS sequence"/>
</dbReference>
<evidence type="ECO:0000313" key="2">
    <source>
        <dbReference type="Proteomes" id="UP000651208"/>
    </source>
</evidence>
<dbReference type="SUPFAM" id="SSF48452">
    <property type="entry name" value="TPR-like"/>
    <property type="match status" value="1"/>
</dbReference>
<dbReference type="RefSeq" id="WP_187756156.1">
    <property type="nucleotide sequence ID" value="NZ_JABURY010000019.1"/>
</dbReference>
<name>A0ABR7R0H3_9GAMM</name>
<protein>
    <recommendedName>
        <fullName evidence="3">Type IV pilus biogenesis/stability protein PilW</fullName>
    </recommendedName>
</protein>
<dbReference type="Pfam" id="PF13181">
    <property type="entry name" value="TPR_8"/>
    <property type="match status" value="1"/>
</dbReference>
<dbReference type="EMBL" id="JABURY010000019">
    <property type="protein sequence ID" value="MBC9131718.1"/>
    <property type="molecule type" value="Genomic_DNA"/>
</dbReference>
<reference evidence="1 2" key="1">
    <citation type="submission" date="2020-06" db="EMBL/GenBank/DDBJ databases">
        <title>Frischella cerana isolated from Apis cerana gut homogenate.</title>
        <authorList>
            <person name="Wolter L.A."/>
            <person name="Suenami S."/>
            <person name="Miyazaki R."/>
        </authorList>
    </citation>
    <scope>NUCLEOTIDE SEQUENCE [LARGE SCALE GENOMIC DNA]</scope>
    <source>
        <strain evidence="1 2">Ac13</strain>
    </source>
</reference>